<dbReference type="GO" id="GO:0008270">
    <property type="term" value="F:zinc ion binding"/>
    <property type="evidence" value="ECO:0007669"/>
    <property type="project" value="UniProtKB-KW"/>
</dbReference>
<sequence>IWKYFTINSVDEAYVNCNTCSLKISRGGKDPRSYGTSALTSHLRRKHTDVFIEYGREMAQSELERARKRSPDDDDSGSQPKLKQPTFFSFIDGKKSFNMNDPRQIKITRLIGEMIALDVQPFSMVTDTGFNQLMNFLEPRYHMPDRTCFSRTVIPDLYDEVAKNLMAELNLANSINFTSDGWTSQNNLNGFLSLTAHWIDQAWQRKSALLSLQSVTERHTADVISTTLSSLMDKWKILSARRGLMLRDNAAAMGKATSLMKIEAQPCFIHTIQLTVNDGLKQQRTVVDCLAVARGMVSHFRHSTSATSALDQFQRDCRVPPGKELRVIQDVPTRWNSSFYMLERLLVLKNALILYAADVESFKCFTPHQWSIAQKIVFTLKPFQEKTIEASSDNCTVGMIIPSVTSLIKFLEKGTDHFRDDVRGVGSMREFMVSCLKRRFSDIEMSKYCVLATLLTPTYKLCCFSETGKKRAERWLVEEALKVSLTSSVKGTVPSSSTSTSTTVELEPAADDDWEAAIWSELTQGYETTSTSSTSTTNISAVKEIIKGEFTKYTSSALEAKTKPPEDPCIWWLQNAPIYPTMALVARKVLASPASSVYSERMFSTAGNIVSDLRSRLDPDLAEKLLFLNKNLPSFKHK</sequence>
<keyword evidence="6" id="KW-0238">DNA-binding</keyword>
<accession>A0AAV2H3C0</accession>
<feature type="non-terminal residue" evidence="12">
    <location>
        <position position="1"/>
    </location>
</feature>
<dbReference type="GO" id="GO:0046983">
    <property type="term" value="F:protein dimerization activity"/>
    <property type="evidence" value="ECO:0007669"/>
    <property type="project" value="InterPro"/>
</dbReference>
<dbReference type="GO" id="GO:0003677">
    <property type="term" value="F:DNA binding"/>
    <property type="evidence" value="ECO:0007669"/>
    <property type="project" value="UniProtKB-KW"/>
</dbReference>
<evidence type="ECO:0000259" key="11">
    <source>
        <dbReference type="PROSITE" id="PS50808"/>
    </source>
</evidence>
<dbReference type="PROSITE" id="PS50808">
    <property type="entry name" value="ZF_BED"/>
    <property type="match status" value="1"/>
</dbReference>
<feature type="region of interest" description="Disordered" evidence="10">
    <location>
        <begin position="62"/>
        <end position="84"/>
    </location>
</feature>
<evidence type="ECO:0000256" key="9">
    <source>
        <dbReference type="PROSITE-ProRule" id="PRU00027"/>
    </source>
</evidence>
<feature type="compositionally biased region" description="Basic and acidic residues" evidence="10">
    <location>
        <begin position="62"/>
        <end position="71"/>
    </location>
</feature>
<proteinExistence type="predicted"/>
<gene>
    <name evidence="12" type="ORF">GSLYS_00002275001</name>
</gene>
<dbReference type="GO" id="GO:0009791">
    <property type="term" value="P:post-embryonic development"/>
    <property type="evidence" value="ECO:0007669"/>
    <property type="project" value="UniProtKB-ARBA"/>
</dbReference>
<dbReference type="InterPro" id="IPR052035">
    <property type="entry name" value="ZnF_BED_domain_contain"/>
</dbReference>
<reference evidence="12 13" key="1">
    <citation type="submission" date="2024-04" db="EMBL/GenBank/DDBJ databases">
        <authorList>
            <consortium name="Genoscope - CEA"/>
            <person name="William W."/>
        </authorList>
    </citation>
    <scope>NUCLEOTIDE SEQUENCE [LARGE SCALE GENOMIC DNA]</scope>
</reference>
<keyword evidence="8" id="KW-0539">Nucleus</keyword>
<dbReference type="SUPFAM" id="SSF57667">
    <property type="entry name" value="beta-beta-alpha zinc fingers"/>
    <property type="match status" value="1"/>
</dbReference>
<dbReference type="SMART" id="SM00614">
    <property type="entry name" value="ZnF_BED"/>
    <property type="match status" value="1"/>
</dbReference>
<dbReference type="Pfam" id="PF02892">
    <property type="entry name" value="zf-BED"/>
    <property type="match status" value="1"/>
</dbReference>
<dbReference type="AlphaFoldDB" id="A0AAV2H3C0"/>
<dbReference type="PANTHER" id="PTHR46481:SF10">
    <property type="entry name" value="ZINC FINGER BED DOMAIN-CONTAINING PROTEIN 39"/>
    <property type="match status" value="1"/>
</dbReference>
<dbReference type="SUPFAM" id="SSF53098">
    <property type="entry name" value="Ribonuclease H-like"/>
    <property type="match status" value="1"/>
</dbReference>
<keyword evidence="4" id="KW-0862">Zinc</keyword>
<name>A0AAV2H3C0_LYMST</name>
<dbReference type="Pfam" id="PF05699">
    <property type="entry name" value="Dimer_Tnp_hAT"/>
    <property type="match status" value="1"/>
</dbReference>
<dbReference type="PANTHER" id="PTHR46481">
    <property type="entry name" value="ZINC FINGER BED DOMAIN-CONTAINING PROTEIN 4"/>
    <property type="match status" value="1"/>
</dbReference>
<evidence type="ECO:0000256" key="2">
    <source>
        <dbReference type="ARBA" id="ARBA00022723"/>
    </source>
</evidence>
<dbReference type="EMBL" id="CAXITT010000027">
    <property type="protein sequence ID" value="CAL1528105.1"/>
    <property type="molecule type" value="Genomic_DNA"/>
</dbReference>
<dbReference type="Proteomes" id="UP001497497">
    <property type="component" value="Unassembled WGS sequence"/>
</dbReference>
<comment type="subcellular location">
    <subcellularLocation>
        <location evidence="1">Nucleus</location>
    </subcellularLocation>
</comment>
<keyword evidence="5" id="KW-0805">Transcription regulation</keyword>
<organism evidence="12 13">
    <name type="scientific">Lymnaea stagnalis</name>
    <name type="common">Great pond snail</name>
    <name type="synonym">Helix stagnalis</name>
    <dbReference type="NCBI Taxonomy" id="6523"/>
    <lineage>
        <taxon>Eukaryota</taxon>
        <taxon>Metazoa</taxon>
        <taxon>Spiralia</taxon>
        <taxon>Lophotrochozoa</taxon>
        <taxon>Mollusca</taxon>
        <taxon>Gastropoda</taxon>
        <taxon>Heterobranchia</taxon>
        <taxon>Euthyneura</taxon>
        <taxon>Panpulmonata</taxon>
        <taxon>Hygrophila</taxon>
        <taxon>Lymnaeoidea</taxon>
        <taxon>Lymnaeidae</taxon>
        <taxon>Lymnaea</taxon>
    </lineage>
</organism>
<dbReference type="InterPro" id="IPR036236">
    <property type="entry name" value="Znf_C2H2_sf"/>
</dbReference>
<keyword evidence="13" id="KW-1185">Reference proteome</keyword>
<dbReference type="GO" id="GO:0005634">
    <property type="term" value="C:nucleus"/>
    <property type="evidence" value="ECO:0007669"/>
    <property type="project" value="UniProtKB-SubCell"/>
</dbReference>
<evidence type="ECO:0000256" key="4">
    <source>
        <dbReference type="ARBA" id="ARBA00022833"/>
    </source>
</evidence>
<evidence type="ECO:0000256" key="3">
    <source>
        <dbReference type="ARBA" id="ARBA00022771"/>
    </source>
</evidence>
<keyword evidence="7" id="KW-0804">Transcription</keyword>
<evidence type="ECO:0000313" key="12">
    <source>
        <dbReference type="EMBL" id="CAL1528105.1"/>
    </source>
</evidence>
<protein>
    <recommendedName>
        <fullName evidence="11">BED-type domain-containing protein</fullName>
    </recommendedName>
</protein>
<evidence type="ECO:0000256" key="8">
    <source>
        <dbReference type="ARBA" id="ARBA00023242"/>
    </source>
</evidence>
<evidence type="ECO:0000313" key="13">
    <source>
        <dbReference type="Proteomes" id="UP001497497"/>
    </source>
</evidence>
<dbReference type="InterPro" id="IPR012337">
    <property type="entry name" value="RNaseH-like_sf"/>
</dbReference>
<comment type="caution">
    <text evidence="12">The sequence shown here is derived from an EMBL/GenBank/DDBJ whole genome shotgun (WGS) entry which is preliminary data.</text>
</comment>
<dbReference type="InterPro" id="IPR003656">
    <property type="entry name" value="Znf_BED"/>
</dbReference>
<evidence type="ECO:0000256" key="1">
    <source>
        <dbReference type="ARBA" id="ARBA00004123"/>
    </source>
</evidence>
<dbReference type="InterPro" id="IPR008906">
    <property type="entry name" value="HATC_C_dom"/>
</dbReference>
<evidence type="ECO:0000256" key="6">
    <source>
        <dbReference type="ARBA" id="ARBA00023125"/>
    </source>
</evidence>
<keyword evidence="2" id="KW-0479">Metal-binding</keyword>
<evidence type="ECO:0000256" key="10">
    <source>
        <dbReference type="SAM" id="MobiDB-lite"/>
    </source>
</evidence>
<feature type="domain" description="BED-type" evidence="11">
    <location>
        <begin position="1"/>
        <end position="54"/>
    </location>
</feature>
<keyword evidence="3 9" id="KW-0863">Zinc-finger</keyword>
<dbReference type="SUPFAM" id="SSF140996">
    <property type="entry name" value="Hermes dimerisation domain"/>
    <property type="match status" value="1"/>
</dbReference>
<evidence type="ECO:0000256" key="5">
    <source>
        <dbReference type="ARBA" id="ARBA00023015"/>
    </source>
</evidence>
<evidence type="ECO:0000256" key="7">
    <source>
        <dbReference type="ARBA" id="ARBA00023163"/>
    </source>
</evidence>